<dbReference type="STRING" id="34508.A0A4U5MDP3"/>
<dbReference type="PRINTS" id="PR00178">
    <property type="entry name" value="FATTYACIDBP"/>
</dbReference>
<dbReference type="PANTHER" id="PTHR22725:SF2">
    <property type="entry name" value="FATTY ACID-BINDING PROTEIN HOMOLOG 1-RELATED"/>
    <property type="match status" value="1"/>
</dbReference>
<reference evidence="6 7" key="1">
    <citation type="journal article" date="2015" name="Genome Biol.">
        <title>Comparative genomics of Steinernema reveals deeply conserved gene regulatory networks.</title>
        <authorList>
            <person name="Dillman A.R."/>
            <person name="Macchietto M."/>
            <person name="Porter C.F."/>
            <person name="Rogers A."/>
            <person name="Williams B."/>
            <person name="Antoshechkin I."/>
            <person name="Lee M.M."/>
            <person name="Goodwin Z."/>
            <person name="Lu X."/>
            <person name="Lewis E.E."/>
            <person name="Goodrich-Blair H."/>
            <person name="Stock S.P."/>
            <person name="Adams B.J."/>
            <person name="Sternberg P.W."/>
            <person name="Mortazavi A."/>
        </authorList>
    </citation>
    <scope>NUCLEOTIDE SEQUENCE [LARGE SCALE GENOMIC DNA]</scope>
    <source>
        <strain evidence="6 7">ALL</strain>
    </source>
</reference>
<gene>
    <name evidence="6" type="ORF">L596_023456</name>
</gene>
<dbReference type="SUPFAM" id="SSF50814">
    <property type="entry name" value="Lipocalins"/>
    <property type="match status" value="1"/>
</dbReference>
<evidence type="ECO:0000256" key="2">
    <source>
        <dbReference type="ARBA" id="ARBA00022448"/>
    </source>
</evidence>
<evidence type="ECO:0000256" key="3">
    <source>
        <dbReference type="ARBA" id="ARBA00023121"/>
    </source>
</evidence>
<keyword evidence="3" id="KW-0446">Lipid-binding</keyword>
<organism evidence="6 7">
    <name type="scientific">Steinernema carpocapsae</name>
    <name type="common">Entomopathogenic nematode</name>
    <dbReference type="NCBI Taxonomy" id="34508"/>
    <lineage>
        <taxon>Eukaryota</taxon>
        <taxon>Metazoa</taxon>
        <taxon>Ecdysozoa</taxon>
        <taxon>Nematoda</taxon>
        <taxon>Chromadorea</taxon>
        <taxon>Rhabditida</taxon>
        <taxon>Tylenchina</taxon>
        <taxon>Panagrolaimomorpha</taxon>
        <taxon>Strongyloidoidea</taxon>
        <taxon>Steinernematidae</taxon>
        <taxon>Steinernema</taxon>
    </lineage>
</organism>
<protein>
    <recommendedName>
        <fullName evidence="5">Cytosolic fatty-acid binding proteins domain-containing protein</fullName>
    </recommendedName>
</protein>
<comment type="similarity">
    <text evidence="1">Belongs to the calycin superfamily. Fatty-acid binding protein (FABP) family.</text>
</comment>
<reference evidence="6 7" key="2">
    <citation type="journal article" date="2019" name="G3 (Bethesda)">
        <title>Hybrid Assembly of the Genome of the Entomopathogenic Nematode Steinernema carpocapsae Identifies the X-Chromosome.</title>
        <authorList>
            <person name="Serra L."/>
            <person name="Macchietto M."/>
            <person name="Macias-Munoz A."/>
            <person name="McGill C.J."/>
            <person name="Rodriguez I.M."/>
            <person name="Rodriguez B."/>
            <person name="Murad R."/>
            <person name="Mortazavi A."/>
        </authorList>
    </citation>
    <scope>NUCLEOTIDE SEQUENCE [LARGE SCALE GENOMIC DNA]</scope>
    <source>
        <strain evidence="6 7">ALL</strain>
    </source>
</reference>
<dbReference type="CDD" id="cd00742">
    <property type="entry name" value="FABP"/>
    <property type="match status" value="1"/>
</dbReference>
<keyword evidence="4" id="KW-0732">Signal</keyword>
<feature type="chain" id="PRO_5020375951" description="Cytosolic fatty-acid binding proteins domain-containing protein" evidence="4">
    <location>
        <begin position="22"/>
        <end position="165"/>
    </location>
</feature>
<dbReference type="PANTHER" id="PTHR22725">
    <property type="entry name" value="FATTY ACID-BINDING PROTEIN HOMOLOG 1-RELATED-RELATED"/>
    <property type="match status" value="1"/>
</dbReference>
<dbReference type="Proteomes" id="UP000298663">
    <property type="component" value="Unassembled WGS sequence"/>
</dbReference>
<keyword evidence="2" id="KW-0813">Transport</keyword>
<sequence length="165" mass="19123">MKLSLVLFIALVAFVAQTVAASQTLPNKFYGRFELEKTENFEEYLVAKGYGWFMRKVILMASITKIFEHGSKPGTFRFKNLTPKKDAEADNVVLGKEFQAEGLDSEQHKVLFTYDAVKDEVTETRLQLEASEDQRDSYYYKIEGDYLVLTMSWKGVTCKHFYKRQ</sequence>
<evidence type="ECO:0000256" key="1">
    <source>
        <dbReference type="ARBA" id="ARBA00008390"/>
    </source>
</evidence>
<name>A0A4U5MDP3_STECR</name>
<evidence type="ECO:0000256" key="4">
    <source>
        <dbReference type="SAM" id="SignalP"/>
    </source>
</evidence>
<dbReference type="PROSITE" id="PS00214">
    <property type="entry name" value="FABP"/>
    <property type="match status" value="1"/>
</dbReference>
<dbReference type="GO" id="GO:0008289">
    <property type="term" value="F:lipid binding"/>
    <property type="evidence" value="ECO:0007669"/>
    <property type="project" value="UniProtKB-KW"/>
</dbReference>
<dbReference type="OrthoDB" id="412780at2759"/>
<evidence type="ECO:0000259" key="5">
    <source>
        <dbReference type="PROSITE" id="PS00214"/>
    </source>
</evidence>
<dbReference type="EMBL" id="AZBU02000008">
    <property type="protein sequence ID" value="TKR67280.1"/>
    <property type="molecule type" value="Genomic_DNA"/>
</dbReference>
<feature type="domain" description="Cytosolic fatty-acid binding proteins" evidence="5">
    <location>
        <begin position="31"/>
        <end position="48"/>
    </location>
</feature>
<evidence type="ECO:0000313" key="7">
    <source>
        <dbReference type="Proteomes" id="UP000298663"/>
    </source>
</evidence>
<dbReference type="InterPro" id="IPR012674">
    <property type="entry name" value="Calycin"/>
</dbReference>
<dbReference type="AlphaFoldDB" id="A0A4U5MDP3"/>
<proteinExistence type="inferred from homology"/>
<accession>A0A4U5MDP3</accession>
<evidence type="ECO:0000313" key="6">
    <source>
        <dbReference type="EMBL" id="TKR67280.1"/>
    </source>
</evidence>
<dbReference type="InterPro" id="IPR000463">
    <property type="entry name" value="Fatty_acid-bd"/>
</dbReference>
<comment type="caution">
    <text evidence="6">The sequence shown here is derived from an EMBL/GenBank/DDBJ whole genome shotgun (WGS) entry which is preliminary data.</text>
</comment>
<keyword evidence="7" id="KW-1185">Reference proteome</keyword>
<dbReference type="InterPro" id="IPR040094">
    <property type="entry name" value="Lbp1-4"/>
</dbReference>
<feature type="signal peptide" evidence="4">
    <location>
        <begin position="1"/>
        <end position="21"/>
    </location>
</feature>
<dbReference type="Gene3D" id="2.40.128.20">
    <property type="match status" value="1"/>
</dbReference>